<dbReference type="Proteomes" id="UP000184330">
    <property type="component" value="Unassembled WGS sequence"/>
</dbReference>
<evidence type="ECO:0000256" key="1">
    <source>
        <dbReference type="SAM" id="MobiDB-lite"/>
    </source>
</evidence>
<evidence type="ECO:0000313" key="2">
    <source>
        <dbReference type="EMBL" id="CZR51760.1"/>
    </source>
</evidence>
<gene>
    <name evidence="2" type="ORF">PAC_01637</name>
</gene>
<sequence>MSDSITKTQTAFFSFRHTELSLNPFLSIENHIRLFGDVKLLSIIFSVGAILGARLLPAQGKPVEIFQRDVKGGFLRGVTLCNDIHGCRGSYVESSKRRDLASLVWARASGERAAGEGAQGQGAQGEGAQGESSGNPPSEGPGVSPSRPASEPSDFLATSDRSLSDRPSSDIGIDDSSSDISPESQEVLPLSEYAANSQSYYDLMMGAVHRMPKREPTYASFNDRYRLRTWLLYCTWSLLQTPHPARIAIDLKAEDWTFRMLTAKGHPMPDKGSDIEDDATIVTYGSQSQKTIIVTKPDSIINDIPDPANPDVPKVPNSELMFQLLQQQAGGAVSDTRLIIRHVITQKGTIAVLRDAHESKGLAPTNMGAWTAADGEVYRRLLGNRNGRPGVFMPTDHPTAMKCKVVTRVFTWAQIPGDVTGKGAMAMEIGTLDSC</sequence>
<dbReference type="OrthoDB" id="3515552at2759"/>
<keyword evidence="3" id="KW-1185">Reference proteome</keyword>
<dbReference type="EMBL" id="FJOG01000002">
    <property type="protein sequence ID" value="CZR51760.1"/>
    <property type="molecule type" value="Genomic_DNA"/>
</dbReference>
<reference evidence="2 3" key="1">
    <citation type="submission" date="2016-03" db="EMBL/GenBank/DDBJ databases">
        <authorList>
            <person name="Ploux O."/>
        </authorList>
    </citation>
    <scope>NUCLEOTIDE SEQUENCE [LARGE SCALE GENOMIC DNA]</scope>
    <source>
        <strain evidence="2 3">UAMH 11012</strain>
    </source>
</reference>
<name>A0A1L7WG58_9HELO</name>
<accession>A0A1L7WG58</accession>
<dbReference type="AlphaFoldDB" id="A0A1L7WG58"/>
<proteinExistence type="predicted"/>
<protein>
    <submittedName>
        <fullName evidence="2">Uncharacterized protein</fullName>
    </submittedName>
</protein>
<feature type="region of interest" description="Disordered" evidence="1">
    <location>
        <begin position="113"/>
        <end position="187"/>
    </location>
</feature>
<organism evidence="2 3">
    <name type="scientific">Phialocephala subalpina</name>
    <dbReference type="NCBI Taxonomy" id="576137"/>
    <lineage>
        <taxon>Eukaryota</taxon>
        <taxon>Fungi</taxon>
        <taxon>Dikarya</taxon>
        <taxon>Ascomycota</taxon>
        <taxon>Pezizomycotina</taxon>
        <taxon>Leotiomycetes</taxon>
        <taxon>Helotiales</taxon>
        <taxon>Mollisiaceae</taxon>
        <taxon>Phialocephala</taxon>
        <taxon>Phialocephala fortinii species complex</taxon>
    </lineage>
</organism>
<feature type="compositionally biased region" description="Gly residues" evidence="1">
    <location>
        <begin position="117"/>
        <end position="128"/>
    </location>
</feature>
<evidence type="ECO:0000313" key="3">
    <source>
        <dbReference type="Proteomes" id="UP000184330"/>
    </source>
</evidence>